<dbReference type="Proteomes" id="UP000694387">
    <property type="component" value="Chromosome 14"/>
</dbReference>
<dbReference type="Ensembl" id="ENSEAST00005060107.1">
    <property type="protein sequence ID" value="ENSEASP00005035818.1"/>
    <property type="gene ID" value="ENSEASG00005018187.2"/>
</dbReference>
<accession>A0A9L0IFI3</accession>
<proteinExistence type="predicted"/>
<dbReference type="AlphaFoldDB" id="A0A9L0IFI3"/>
<protein>
    <submittedName>
        <fullName evidence="1">2,4-dienoyl-CoA reductase 2</fullName>
    </submittedName>
</protein>
<evidence type="ECO:0000313" key="1">
    <source>
        <dbReference type="Ensembl" id="ENSEASP00005035818.1"/>
    </source>
</evidence>
<dbReference type="SUPFAM" id="SSF51735">
    <property type="entry name" value="NAD(P)-binding Rossmann-fold domains"/>
    <property type="match status" value="1"/>
</dbReference>
<dbReference type="GeneTree" id="ENSGT00940000153801"/>
<evidence type="ECO:0000313" key="2">
    <source>
        <dbReference type="Proteomes" id="UP000694387"/>
    </source>
</evidence>
<name>A0A9L0IFI3_EQUAS</name>
<keyword evidence="2" id="KW-1185">Reference proteome</keyword>
<dbReference type="Gene3D" id="3.40.50.720">
    <property type="entry name" value="NAD(P)-binding Rossmann-like Domain"/>
    <property type="match status" value="1"/>
</dbReference>
<reference evidence="1" key="2">
    <citation type="submission" date="2025-08" db="UniProtKB">
        <authorList>
            <consortium name="Ensembl"/>
        </authorList>
    </citation>
    <scope>IDENTIFICATION</scope>
</reference>
<reference evidence="1 2" key="1">
    <citation type="journal article" date="2020" name="Nat. Commun.">
        <title>Donkey genomes provide new insights into domestication and selection for coat color.</title>
        <authorList>
            <person name="Wang"/>
            <person name="C."/>
            <person name="Li"/>
            <person name="H."/>
            <person name="Guo"/>
            <person name="Y."/>
            <person name="Huang"/>
            <person name="J."/>
            <person name="Sun"/>
            <person name="Y."/>
            <person name="Min"/>
            <person name="J."/>
            <person name="Wang"/>
            <person name="J."/>
            <person name="Fang"/>
            <person name="X."/>
            <person name="Zhao"/>
            <person name="Z."/>
            <person name="Wang"/>
            <person name="S."/>
            <person name="Zhang"/>
            <person name="Y."/>
            <person name="Liu"/>
            <person name="Q."/>
            <person name="Jiang"/>
            <person name="Q."/>
            <person name="Wang"/>
            <person name="X."/>
            <person name="Guo"/>
            <person name="Y."/>
            <person name="Yang"/>
            <person name="C."/>
            <person name="Wang"/>
            <person name="Y."/>
            <person name="Tian"/>
            <person name="F."/>
            <person name="Zhuang"/>
            <person name="G."/>
            <person name="Fan"/>
            <person name="Y."/>
            <person name="Gao"/>
            <person name="Q."/>
            <person name="Li"/>
            <person name="Y."/>
            <person name="Ju"/>
            <person name="Z."/>
            <person name="Li"/>
            <person name="J."/>
            <person name="Li"/>
            <person name="R."/>
            <person name="Hou"/>
            <person name="M."/>
            <person name="Yang"/>
            <person name="G."/>
            <person name="Liu"/>
            <person name="G."/>
            <person name="Liu"/>
            <person name="W."/>
            <person name="Guo"/>
            <person name="J."/>
            <person name="Pan"/>
            <person name="S."/>
            <person name="Fan"/>
            <person name="G."/>
            <person name="Zhang"/>
            <person name="W."/>
            <person name="Zhang"/>
            <person name="R."/>
            <person name="Yu"/>
            <person name="J."/>
            <person name="Zhang"/>
            <person name="X."/>
            <person name="Yin"/>
            <person name="Q."/>
            <person name="Ji"/>
            <person name="C."/>
            <person name="Jin"/>
            <person name="Y."/>
            <person name="Yue"/>
            <person name="G."/>
            <person name="Liu"/>
            <person name="M."/>
            <person name="Xu"/>
            <person name="J."/>
            <person name="Liu"/>
            <person name="S."/>
            <person name="Jordana"/>
            <person name="J."/>
            <person name="Noce"/>
            <person name="A."/>
            <person name="Amills"/>
            <person name="M."/>
            <person name="Wu"/>
            <person name="D.D."/>
            <person name="Li"/>
            <person name="S."/>
            <person name="Zhou"/>
            <person name="X. and Zhong"/>
            <person name="J."/>
        </authorList>
    </citation>
    <scope>NUCLEOTIDE SEQUENCE [LARGE SCALE GENOMIC DNA]</scope>
</reference>
<organism evidence="1 2">
    <name type="scientific">Equus asinus</name>
    <name type="common">Donkey</name>
    <name type="synonym">Equus africanus asinus</name>
    <dbReference type="NCBI Taxonomy" id="9793"/>
    <lineage>
        <taxon>Eukaryota</taxon>
        <taxon>Metazoa</taxon>
        <taxon>Chordata</taxon>
        <taxon>Craniata</taxon>
        <taxon>Vertebrata</taxon>
        <taxon>Euteleostomi</taxon>
        <taxon>Mammalia</taxon>
        <taxon>Eutheria</taxon>
        <taxon>Laurasiatheria</taxon>
        <taxon>Perissodactyla</taxon>
        <taxon>Equidae</taxon>
        <taxon>Equus</taxon>
    </lineage>
</organism>
<reference evidence="1" key="3">
    <citation type="submission" date="2025-09" db="UniProtKB">
        <authorList>
            <consortium name="Ensembl"/>
        </authorList>
    </citation>
    <scope>IDENTIFICATION</scope>
</reference>
<sequence>MAQPPPDVGEDDCLPEYRHLFCPDLLRDKVAFITGGGSGIGFRIAEIFMRHSAAAHLCPASRLPGSWLLPPASGACLYLWTSEPPQPSWLPWTRH</sequence>
<dbReference type="InterPro" id="IPR036291">
    <property type="entry name" value="NAD(P)-bd_dom_sf"/>
</dbReference>
<gene>
    <name evidence="1" type="primary">DECR2</name>
</gene>